<feature type="compositionally biased region" description="Low complexity" evidence="1">
    <location>
        <begin position="399"/>
        <end position="416"/>
    </location>
</feature>
<evidence type="ECO:0000313" key="3">
    <source>
        <dbReference type="EMBL" id="KAF4082606.1"/>
    </source>
</evidence>
<keyword evidence="4" id="KW-1185">Reference proteome</keyword>
<feature type="compositionally biased region" description="Low complexity" evidence="1">
    <location>
        <begin position="461"/>
        <end position="479"/>
    </location>
</feature>
<evidence type="ECO:0000256" key="1">
    <source>
        <dbReference type="SAM" id="MobiDB-lite"/>
    </source>
</evidence>
<accession>A0A7J6AIR2</accession>
<keyword evidence="2" id="KW-0732">Signal</keyword>
<dbReference type="EMBL" id="JAAGNN010000012">
    <property type="protein sequence ID" value="KAF4082606.1"/>
    <property type="molecule type" value="Genomic_DNA"/>
</dbReference>
<feature type="compositionally biased region" description="Low complexity" evidence="1">
    <location>
        <begin position="338"/>
        <end position="358"/>
    </location>
</feature>
<feature type="compositionally biased region" description="Low complexity" evidence="1">
    <location>
        <begin position="166"/>
        <end position="194"/>
    </location>
</feature>
<dbReference type="AlphaFoldDB" id="A0A7J6AIR2"/>
<protein>
    <submittedName>
        <fullName evidence="3">Uncharacterized protein</fullName>
    </submittedName>
</protein>
<organism evidence="3 4">
    <name type="scientific">Ameiurus melas</name>
    <name type="common">Black bullhead</name>
    <name type="synonym">Silurus melas</name>
    <dbReference type="NCBI Taxonomy" id="219545"/>
    <lineage>
        <taxon>Eukaryota</taxon>
        <taxon>Metazoa</taxon>
        <taxon>Chordata</taxon>
        <taxon>Craniata</taxon>
        <taxon>Vertebrata</taxon>
        <taxon>Euteleostomi</taxon>
        <taxon>Actinopterygii</taxon>
        <taxon>Neopterygii</taxon>
        <taxon>Teleostei</taxon>
        <taxon>Ostariophysi</taxon>
        <taxon>Siluriformes</taxon>
        <taxon>Ictaluridae</taxon>
        <taxon>Ameiurus</taxon>
    </lineage>
</organism>
<reference evidence="3 4" key="1">
    <citation type="submission" date="2020-02" db="EMBL/GenBank/DDBJ databases">
        <title>A chromosome-scale genome assembly of the black bullhead catfish (Ameiurus melas).</title>
        <authorList>
            <person name="Wen M."/>
            <person name="Zham M."/>
            <person name="Cabau C."/>
            <person name="Klopp C."/>
            <person name="Donnadieu C."/>
            <person name="Roques C."/>
            <person name="Bouchez O."/>
            <person name="Lampietro C."/>
            <person name="Jouanno E."/>
            <person name="Herpin A."/>
            <person name="Louis A."/>
            <person name="Berthelot C."/>
            <person name="Parey E."/>
            <person name="Roest-Crollius H."/>
            <person name="Braasch I."/>
            <person name="Postlethwait J."/>
            <person name="Robinson-Rechavi M."/>
            <person name="Echchiki A."/>
            <person name="Begum T."/>
            <person name="Montfort J."/>
            <person name="Schartl M."/>
            <person name="Bobe J."/>
            <person name="Guiguen Y."/>
        </authorList>
    </citation>
    <scope>NUCLEOTIDE SEQUENCE [LARGE SCALE GENOMIC DNA]</scope>
    <source>
        <strain evidence="3">M_S1</strain>
        <tissue evidence="3">Blood</tissue>
    </source>
</reference>
<sequence length="505" mass="51990">MWACTRLWLLFIALLHLTDVRALGVWSKRPAQDCYRVDGKTSLDQLQETASFPDGAHISTALKDENRMLLHKAKAQQFSQGLGSQHGSFQTQQGTNHLNSAPALAVSLQAAEAATTANSSSTSNISSAYGGSQSSTGYGLFQGLGSQYGDGQSRAPSPAFVTQQASGSAVSSGSTSSTSSSYGGSPSRGSTGYGLSQGLASQHGRFQTQQFTNHLNSAPALTATQQASESALSSGYTSSTSNSFRGSQSQSSTGYVLSQGVASQYGNIQTQQGTNLQTTEGATKANGSSTSSPSFTGSQGQTAYWLLLRLPSQYTDSQAHQGINQLGSVPGLNVHQASASPVSSGYTSSTSNSFHGSQSQSSTGYGLFQVLASQFSGGQSSSSSAFVNPQASEIAVSSGSTSSISGYSGSQSQGSTVNGLSQGFSIPYGSIHTQQGTNQLNSAPTLTVTQQTTEGAETANGSSTSSTSSSFTGSQGPTGCHQDFRANMLVPRHSRAQTSLVLSLY</sequence>
<evidence type="ECO:0000313" key="4">
    <source>
        <dbReference type="Proteomes" id="UP000593565"/>
    </source>
</evidence>
<feature type="signal peptide" evidence="2">
    <location>
        <begin position="1"/>
        <end position="22"/>
    </location>
</feature>
<dbReference type="Proteomes" id="UP000593565">
    <property type="component" value="Unassembled WGS sequence"/>
</dbReference>
<evidence type="ECO:0000256" key="2">
    <source>
        <dbReference type="SAM" id="SignalP"/>
    </source>
</evidence>
<gene>
    <name evidence="3" type="ORF">AMELA_G00153450</name>
</gene>
<feature type="region of interest" description="Disordered" evidence="1">
    <location>
        <begin position="447"/>
        <end position="480"/>
    </location>
</feature>
<feature type="chain" id="PRO_5029866674" evidence="2">
    <location>
        <begin position="23"/>
        <end position="505"/>
    </location>
</feature>
<name>A0A7J6AIR2_AMEME</name>
<feature type="region of interest" description="Disordered" evidence="1">
    <location>
        <begin position="399"/>
        <end position="418"/>
    </location>
</feature>
<feature type="region of interest" description="Disordered" evidence="1">
    <location>
        <begin position="148"/>
        <end position="200"/>
    </location>
</feature>
<proteinExistence type="predicted"/>
<feature type="region of interest" description="Disordered" evidence="1">
    <location>
        <begin position="337"/>
        <end position="358"/>
    </location>
</feature>
<feature type="region of interest" description="Disordered" evidence="1">
    <location>
        <begin position="232"/>
        <end position="251"/>
    </location>
</feature>
<comment type="caution">
    <text evidence="3">The sequence shown here is derived from an EMBL/GenBank/DDBJ whole genome shotgun (WGS) entry which is preliminary data.</text>
</comment>